<dbReference type="EMBL" id="UINC01160976">
    <property type="protein sequence ID" value="SVD59904.1"/>
    <property type="molecule type" value="Genomic_DNA"/>
</dbReference>
<dbReference type="Gene3D" id="2.40.320.10">
    <property type="entry name" value="Hypothetical Protein Pfu-838710-001"/>
    <property type="match status" value="1"/>
</dbReference>
<dbReference type="PANTHER" id="PTHR40114">
    <property type="entry name" value="SLR0698 PROTEIN"/>
    <property type="match status" value="1"/>
</dbReference>
<evidence type="ECO:0000259" key="1">
    <source>
        <dbReference type="PROSITE" id="PS51707"/>
    </source>
</evidence>
<dbReference type="CDD" id="cd07891">
    <property type="entry name" value="CYTH-like_CthTTM-like_1"/>
    <property type="match status" value="1"/>
</dbReference>
<dbReference type="Pfam" id="PF01928">
    <property type="entry name" value="CYTH"/>
    <property type="match status" value="1"/>
</dbReference>
<name>A0A382WMU8_9ZZZZ</name>
<dbReference type="InterPro" id="IPR023577">
    <property type="entry name" value="CYTH_domain"/>
</dbReference>
<protein>
    <recommendedName>
        <fullName evidence="1">CYTH domain-containing protein</fullName>
    </recommendedName>
</protein>
<accession>A0A382WMU8</accession>
<dbReference type="InterPro" id="IPR033469">
    <property type="entry name" value="CYTH-like_dom_sf"/>
</dbReference>
<gene>
    <name evidence="2" type="ORF">METZ01_LOCUS412758</name>
</gene>
<dbReference type="InterPro" id="IPR012042">
    <property type="entry name" value="NeuTTM/CthTTM-like"/>
</dbReference>
<feature type="domain" description="CYTH" evidence="1">
    <location>
        <begin position="2"/>
        <end position="148"/>
    </location>
</feature>
<dbReference type="SUPFAM" id="SSF55154">
    <property type="entry name" value="CYTH-like phosphatases"/>
    <property type="match status" value="1"/>
</dbReference>
<reference evidence="2" key="1">
    <citation type="submission" date="2018-05" db="EMBL/GenBank/DDBJ databases">
        <authorList>
            <person name="Lanie J.A."/>
            <person name="Ng W.-L."/>
            <person name="Kazmierczak K.M."/>
            <person name="Andrzejewski T.M."/>
            <person name="Davidsen T.M."/>
            <person name="Wayne K.J."/>
            <person name="Tettelin H."/>
            <person name="Glass J.I."/>
            <person name="Rusch D."/>
            <person name="Podicherti R."/>
            <person name="Tsui H.-C.T."/>
            <person name="Winkler M.E."/>
        </authorList>
    </citation>
    <scope>NUCLEOTIDE SEQUENCE</scope>
</reference>
<evidence type="ECO:0000313" key="2">
    <source>
        <dbReference type="EMBL" id="SVD59904.1"/>
    </source>
</evidence>
<dbReference type="AlphaFoldDB" id="A0A382WMU8"/>
<dbReference type="PROSITE" id="PS51707">
    <property type="entry name" value="CYTH"/>
    <property type="match status" value="1"/>
</dbReference>
<dbReference type="SMART" id="SM01118">
    <property type="entry name" value="CYTH"/>
    <property type="match status" value="1"/>
</dbReference>
<dbReference type="PANTHER" id="PTHR40114:SF1">
    <property type="entry name" value="SLR0698 PROTEIN"/>
    <property type="match status" value="1"/>
</dbReference>
<dbReference type="PIRSF" id="PIRSF016487">
    <property type="entry name" value="CYTH_UCP016487"/>
    <property type="match status" value="1"/>
</dbReference>
<sequence>MPLEIERKFLVTSYTYRDNAQSSQIMQVYLSVRDKMAIRVRIDGMQASLAIKSKLSERVNREYEYSIPLDEARSLMNLDNQLPFISKTRYMVENEGHTWEVDEFHADNVGLIIAEIELDDENETFKIPPWLGEEVTSDYRYLNSNLAVIPYTKWKNII</sequence>
<organism evidence="2">
    <name type="scientific">marine metagenome</name>
    <dbReference type="NCBI Taxonomy" id="408172"/>
    <lineage>
        <taxon>unclassified sequences</taxon>
        <taxon>metagenomes</taxon>
        <taxon>ecological metagenomes</taxon>
    </lineage>
</organism>
<proteinExistence type="predicted"/>